<dbReference type="EMBL" id="SNRW01000009">
    <property type="protein sequence ID" value="KAA6404334.1"/>
    <property type="molecule type" value="Genomic_DNA"/>
</dbReference>
<evidence type="ECO:0000259" key="6">
    <source>
        <dbReference type="Pfam" id="PF08392"/>
    </source>
</evidence>
<dbReference type="GO" id="GO:0009922">
    <property type="term" value="F:fatty acid elongase activity"/>
    <property type="evidence" value="ECO:0007669"/>
    <property type="project" value="UniProtKB-EC"/>
</dbReference>
<feature type="compositionally biased region" description="Basic and acidic residues" evidence="4">
    <location>
        <begin position="564"/>
        <end position="582"/>
    </location>
</feature>
<dbReference type="SUPFAM" id="SSF53901">
    <property type="entry name" value="Thiolase-like"/>
    <property type="match status" value="2"/>
</dbReference>
<accession>A0A5J4XB05</accession>
<evidence type="ECO:0000256" key="3">
    <source>
        <dbReference type="ARBA" id="ARBA00022679"/>
    </source>
</evidence>
<dbReference type="GO" id="GO:0016020">
    <property type="term" value="C:membrane"/>
    <property type="evidence" value="ECO:0007669"/>
    <property type="project" value="InterPro"/>
</dbReference>
<dbReference type="InterPro" id="IPR013601">
    <property type="entry name" value="FAE1_typ3_polyketide_synth"/>
</dbReference>
<keyword evidence="3" id="KW-0808">Transferase</keyword>
<dbReference type="GO" id="GO:0006633">
    <property type="term" value="P:fatty acid biosynthetic process"/>
    <property type="evidence" value="ECO:0007669"/>
    <property type="project" value="InterPro"/>
</dbReference>
<dbReference type="Pfam" id="PF08541">
    <property type="entry name" value="ACP_syn_III_C"/>
    <property type="match status" value="1"/>
</dbReference>
<feature type="compositionally biased region" description="Low complexity" evidence="4">
    <location>
        <begin position="534"/>
        <end position="549"/>
    </location>
</feature>
<reference evidence="8 9" key="1">
    <citation type="submission" date="2019-03" db="EMBL/GenBank/DDBJ databases">
        <title>Single cell metagenomics reveals metabolic interactions within the superorganism composed of flagellate Streblomastix strix and complex community of Bacteroidetes bacteria on its surface.</title>
        <authorList>
            <person name="Treitli S.C."/>
            <person name="Kolisko M."/>
            <person name="Husnik F."/>
            <person name="Keeling P."/>
            <person name="Hampl V."/>
        </authorList>
    </citation>
    <scope>NUCLEOTIDE SEQUENCE [LARGE SCALE GENOMIC DNA]</scope>
    <source>
        <strain evidence="8">ST1C</strain>
    </source>
</reference>
<dbReference type="PANTHER" id="PTHR31561">
    <property type="entry name" value="3-KETOACYL-COA SYNTHASE"/>
    <property type="match status" value="1"/>
</dbReference>
<keyword evidence="5" id="KW-0732">Signal</keyword>
<feature type="region of interest" description="Disordered" evidence="4">
    <location>
        <begin position="532"/>
        <end position="611"/>
    </location>
</feature>
<feature type="compositionally biased region" description="Low complexity" evidence="4">
    <location>
        <begin position="479"/>
        <end position="502"/>
    </location>
</feature>
<feature type="chain" id="PRO_5023908481" description="very-long-chain 3-oxoacyl-CoA synthase" evidence="5">
    <location>
        <begin position="24"/>
        <end position="611"/>
    </location>
</feature>
<sequence length="611" mass="70041">MIQYIVIGIILALLLWLLFRTEGRAVYLIEHVCWQPPAEAQIPHKRFLDLARQSGRFTEQSLNFQWYMLTRNGLGDETYLPPRLFEPGQSISAKQEEMLTAVFGAMDALFNEYESLDIRHKLDILIICCPSFTTQPSICAHAVNRYKLKPSIRCYNLTGMGTASGILGIDLAQDLLQIRPNSHCVVVSTDNCTANMYWGNTRDQLVANTLWRWGASAVLLSNIKSEKKVARYRLIKTIRIHLGSDDACFDLIKMEDDREGNPGMRISKYLRKEMRKGIRMNINTLLPYLLSISDIVRIAYNSFMQHQFPKKKRRTTINFKKYVKHFLVHGGGVKLINDIKINLQLTDEDVEPSFATLYRYGLLSASSPWYQLAYLERKRSLQKGDLVFQLSYGSGFKSASATWQVLNTDNNHPGDVWPEMLQDSSFRYRYVAGEAGQFPKPPQEFITKYKHENEEIGDDTSSFSSYNDDTIGRVEGNFSDSSSPSKGIIESSDSIRSNSRTSQGSIRYIPAMRMTLMEGSVMTAEREVWRNTLKQQKQQQSQKGKGSKSNIEIDSEQQADLLLNEEKNENDKQIDIKDEKDQIQNQIEQNHNHAEPRNVQRNVVKVKRNGQ</sequence>
<evidence type="ECO:0000313" key="8">
    <source>
        <dbReference type="EMBL" id="KAA6404334.1"/>
    </source>
</evidence>
<feature type="domain" description="FAE" evidence="6">
    <location>
        <begin position="21"/>
        <end position="305"/>
    </location>
</feature>
<dbReference type="OrthoDB" id="329835at2759"/>
<evidence type="ECO:0000256" key="1">
    <source>
        <dbReference type="ARBA" id="ARBA00005531"/>
    </source>
</evidence>
<dbReference type="Gene3D" id="3.40.47.10">
    <property type="match status" value="1"/>
</dbReference>
<dbReference type="Pfam" id="PF08392">
    <property type="entry name" value="FAE1_CUT1_RppA"/>
    <property type="match status" value="1"/>
</dbReference>
<evidence type="ECO:0000256" key="5">
    <source>
        <dbReference type="SAM" id="SignalP"/>
    </source>
</evidence>
<proteinExistence type="inferred from homology"/>
<evidence type="ECO:0000256" key="2">
    <source>
        <dbReference type="ARBA" id="ARBA00012307"/>
    </source>
</evidence>
<dbReference type="InterPro" id="IPR016039">
    <property type="entry name" value="Thiolase-like"/>
</dbReference>
<comment type="similarity">
    <text evidence="1">Belongs to the thiolase-like superfamily. Chalcone/stilbene synthases family.</text>
</comment>
<evidence type="ECO:0000256" key="4">
    <source>
        <dbReference type="SAM" id="MobiDB-lite"/>
    </source>
</evidence>
<name>A0A5J4XB05_9EUKA</name>
<organism evidence="8 9">
    <name type="scientific">Streblomastix strix</name>
    <dbReference type="NCBI Taxonomy" id="222440"/>
    <lineage>
        <taxon>Eukaryota</taxon>
        <taxon>Metamonada</taxon>
        <taxon>Preaxostyla</taxon>
        <taxon>Oxymonadida</taxon>
        <taxon>Streblomastigidae</taxon>
        <taxon>Streblomastix</taxon>
    </lineage>
</organism>
<dbReference type="InterPro" id="IPR013747">
    <property type="entry name" value="ACP_syn_III_C"/>
</dbReference>
<dbReference type="InterPro" id="IPR012392">
    <property type="entry name" value="3-ktacl-CoA_syn"/>
</dbReference>
<comment type="caution">
    <text evidence="8">The sequence shown here is derived from an EMBL/GenBank/DDBJ whole genome shotgun (WGS) entry which is preliminary data.</text>
</comment>
<gene>
    <name evidence="8" type="ORF">EZS28_000127</name>
</gene>
<feature type="domain" description="Beta-ketoacyl-[acyl-carrier-protein] synthase III C-terminal" evidence="7">
    <location>
        <begin position="323"/>
        <end position="404"/>
    </location>
</feature>
<dbReference type="Proteomes" id="UP000324800">
    <property type="component" value="Unassembled WGS sequence"/>
</dbReference>
<dbReference type="AlphaFoldDB" id="A0A5J4XB05"/>
<protein>
    <recommendedName>
        <fullName evidence="2">very-long-chain 3-oxoacyl-CoA synthase</fullName>
        <ecNumber evidence="2">2.3.1.199</ecNumber>
    </recommendedName>
</protein>
<feature type="compositionally biased region" description="Polar residues" evidence="4">
    <location>
        <begin position="459"/>
        <end position="468"/>
    </location>
</feature>
<feature type="signal peptide" evidence="5">
    <location>
        <begin position="1"/>
        <end position="23"/>
    </location>
</feature>
<evidence type="ECO:0000313" key="9">
    <source>
        <dbReference type="Proteomes" id="UP000324800"/>
    </source>
</evidence>
<evidence type="ECO:0000259" key="7">
    <source>
        <dbReference type="Pfam" id="PF08541"/>
    </source>
</evidence>
<dbReference type="EC" id="2.3.1.199" evidence="2"/>
<feature type="region of interest" description="Disordered" evidence="4">
    <location>
        <begin position="456"/>
        <end position="502"/>
    </location>
</feature>